<dbReference type="AlphaFoldDB" id="A0A9X3SDK5"/>
<dbReference type="Gene3D" id="1.10.10.2840">
    <property type="entry name" value="PucR C-terminal helix-turn-helix domain"/>
    <property type="match status" value="1"/>
</dbReference>
<feature type="compositionally biased region" description="Basic and acidic residues" evidence="2">
    <location>
        <begin position="421"/>
        <end position="430"/>
    </location>
</feature>
<evidence type="ECO:0000313" key="7">
    <source>
        <dbReference type="Proteomes" id="UP001140076"/>
    </source>
</evidence>
<organism evidence="6 7">
    <name type="scientific">Streptomonospora mangrovi</name>
    <dbReference type="NCBI Taxonomy" id="2883123"/>
    <lineage>
        <taxon>Bacteria</taxon>
        <taxon>Bacillati</taxon>
        <taxon>Actinomycetota</taxon>
        <taxon>Actinomycetes</taxon>
        <taxon>Streptosporangiales</taxon>
        <taxon>Nocardiopsidaceae</taxon>
        <taxon>Streptomonospora</taxon>
    </lineage>
</organism>
<dbReference type="EMBL" id="JAJAQC010000001">
    <property type="protein sequence ID" value="MDA0562740.1"/>
    <property type="molecule type" value="Genomic_DNA"/>
</dbReference>
<evidence type="ECO:0000259" key="4">
    <source>
        <dbReference type="Pfam" id="PF13556"/>
    </source>
</evidence>
<name>A0A9X3SDK5_9ACTN</name>
<evidence type="ECO:0000259" key="3">
    <source>
        <dbReference type="Pfam" id="PF07905"/>
    </source>
</evidence>
<sequence>MDHQAGGHAPPAADASGPGRTPPAGATARGLTVAQALALPALRGTEVLAGGAGLDRVVRRLAVAAAPEDLAGARAGELLLAAVPLRAGRGVGAVRLLRDLDDRGLAGVAVAADAGAVPREALRTADSIALPLLRLGAAVPPAEVPGRVLADVLAGRAAALERAERVHRALAEADRAGGGLAALAAALAGPLEGGVLVTAPRGRVLARAGLADGEAADPALFAEGGARFRTADLPLGLPAPEEGAPAPAPRAVQVPVLAGGVDHGRLVLVPHGRAAAPEDLALLERAAASAALVFTRGLAEAAAGAKYRGDLLRDLLAGHAGDPDDPDDTVRRCADLGWDVDRPLVAVVAEFPEPAGADEPAGAPAGAGPRPGPEPAAAWAAAARERDPGAAVAGYRREVVVLMGAGGGAPGRARRTAGEPPEGRDGAPARAARDLVAHMARESGGAGAAPDFTAGISRVARGPRDLPRAYEQARRAARVARRTRGPGAVAEFDALGVDRLLSLISDGTELRAFAAETLGELAETGSPEADDLRATLEALLDNNLNVAETARALHFHYNTLRYRIGKLERMLGPFSTDPQLRLDLLVALRVLRMRDPG</sequence>
<gene>
    <name evidence="6" type="ORF">LG943_00065</name>
</gene>
<reference evidence="6" key="1">
    <citation type="submission" date="2021-10" db="EMBL/GenBank/DDBJ databases">
        <title>Streptomonospora sp. nov., isolated from mangrove soil.</title>
        <authorList>
            <person name="Chen X."/>
            <person name="Ge X."/>
            <person name="Liu W."/>
        </authorList>
    </citation>
    <scope>NUCLEOTIDE SEQUENCE</scope>
    <source>
        <strain evidence="6">S1-112</strain>
    </source>
</reference>
<dbReference type="InterPro" id="IPR042070">
    <property type="entry name" value="PucR_C-HTH_sf"/>
</dbReference>
<dbReference type="RefSeq" id="WP_270070040.1">
    <property type="nucleotide sequence ID" value="NZ_JAJAQC010000001.1"/>
</dbReference>
<comment type="caution">
    <text evidence="6">The sequence shown here is derived from an EMBL/GenBank/DDBJ whole genome shotgun (WGS) entry which is preliminary data.</text>
</comment>
<comment type="similarity">
    <text evidence="1">Belongs to the CdaR family.</text>
</comment>
<dbReference type="PANTHER" id="PTHR33744:SF7">
    <property type="entry name" value="PUCR FAMILY TRANSCRIPTIONAL REGULATOR"/>
    <property type="match status" value="1"/>
</dbReference>
<evidence type="ECO:0000256" key="1">
    <source>
        <dbReference type="ARBA" id="ARBA00006754"/>
    </source>
</evidence>
<feature type="region of interest" description="Disordered" evidence="2">
    <location>
        <begin position="407"/>
        <end position="430"/>
    </location>
</feature>
<accession>A0A9X3SDK5</accession>
<dbReference type="Pfam" id="PF13556">
    <property type="entry name" value="HTH_30"/>
    <property type="match status" value="1"/>
</dbReference>
<dbReference type="InterPro" id="IPR012914">
    <property type="entry name" value="PucR_dom"/>
</dbReference>
<evidence type="ECO:0000313" key="6">
    <source>
        <dbReference type="EMBL" id="MDA0562740.1"/>
    </source>
</evidence>
<feature type="compositionally biased region" description="Low complexity" evidence="2">
    <location>
        <begin position="354"/>
        <end position="368"/>
    </location>
</feature>
<evidence type="ECO:0000259" key="5">
    <source>
        <dbReference type="Pfam" id="PF17853"/>
    </source>
</evidence>
<dbReference type="Pfam" id="PF17853">
    <property type="entry name" value="GGDEF_2"/>
    <property type="match status" value="1"/>
</dbReference>
<dbReference type="InterPro" id="IPR025736">
    <property type="entry name" value="PucR_C-HTH_dom"/>
</dbReference>
<feature type="region of interest" description="Disordered" evidence="2">
    <location>
        <begin position="1"/>
        <end position="27"/>
    </location>
</feature>
<dbReference type="PANTHER" id="PTHR33744">
    <property type="entry name" value="CARBOHYDRATE DIACID REGULATOR"/>
    <property type="match status" value="1"/>
</dbReference>
<dbReference type="InterPro" id="IPR051448">
    <property type="entry name" value="CdaR-like_regulators"/>
</dbReference>
<dbReference type="InterPro" id="IPR041522">
    <property type="entry name" value="CdaR_GGDEF"/>
</dbReference>
<evidence type="ECO:0000256" key="2">
    <source>
        <dbReference type="SAM" id="MobiDB-lite"/>
    </source>
</evidence>
<protein>
    <submittedName>
        <fullName evidence="6">PucR family transcriptional regulator</fullName>
    </submittedName>
</protein>
<proteinExistence type="inferred from homology"/>
<feature type="region of interest" description="Disordered" evidence="2">
    <location>
        <begin position="354"/>
        <end position="383"/>
    </location>
</feature>
<feature type="domain" description="Purine catabolism PurC-like" evidence="3">
    <location>
        <begin position="36"/>
        <end position="149"/>
    </location>
</feature>
<keyword evidence="7" id="KW-1185">Reference proteome</keyword>
<feature type="domain" description="PucR C-terminal helix-turn-helix" evidence="4">
    <location>
        <begin position="532"/>
        <end position="590"/>
    </location>
</feature>
<dbReference type="Proteomes" id="UP001140076">
    <property type="component" value="Unassembled WGS sequence"/>
</dbReference>
<dbReference type="Pfam" id="PF07905">
    <property type="entry name" value="PucR"/>
    <property type="match status" value="1"/>
</dbReference>
<feature type="domain" description="CdaR GGDEF-like" evidence="5">
    <location>
        <begin position="321"/>
        <end position="479"/>
    </location>
</feature>